<evidence type="ECO:0000313" key="3">
    <source>
        <dbReference type="Proteomes" id="UP000198793"/>
    </source>
</evidence>
<evidence type="ECO:0000259" key="1">
    <source>
        <dbReference type="Pfam" id="PF14280"/>
    </source>
</evidence>
<feature type="domain" description="DUF4365" evidence="1">
    <location>
        <begin position="12"/>
        <end position="144"/>
    </location>
</feature>
<dbReference type="RefSeq" id="WP_090674304.1">
    <property type="nucleotide sequence ID" value="NZ_FNIT01000006.1"/>
</dbReference>
<dbReference type="EMBL" id="FNIT01000006">
    <property type="protein sequence ID" value="SDO40412.1"/>
    <property type="molecule type" value="Genomic_DNA"/>
</dbReference>
<dbReference type="STRING" id="1166073.SAMN05192530_10674"/>
<sequence>MKTVTDNQINGEFGESMVRTRVLSMGQVFEQNGRLETGIDGMIHLRDPKTGMALGKMIGVQVKTTTAGTYSGETEHGFDYLLKSDDLAFWRTTNVPVIIVLLRRADESFFWKSVDAGVAGEERRLRFDKKQDLFDRSAVDRIAQLSIDRSTHGAHLPPLQSGEEAHLNLVEVLPPSEIFVATSPFRDARAAIAEMLRHDDRDFDWVLRGGRFLSFRDPRTNAAACIVDDESVEAVETSIIADSDDRDDEIAFIELLRRTMGRQLEPDIGFDKDGRSYYFRAPERRKGRSYAYTATRNQAKADVVKVYMDKKDKTRISSVRHHAFVPRFLPIDGRWFASISPTFVFTEDGSRTHRFSSTLLTGKKKLERNDAIRGQFVMWRHLLMESGKPTAPSLFGMGGEIEPGRLRFAPVRSIEMERSVPEESWKVQDPNADRLKANEPGLF</sequence>
<organism evidence="2 3">
    <name type="scientific">Aureimonas jatrophae</name>
    <dbReference type="NCBI Taxonomy" id="1166073"/>
    <lineage>
        <taxon>Bacteria</taxon>
        <taxon>Pseudomonadati</taxon>
        <taxon>Pseudomonadota</taxon>
        <taxon>Alphaproteobacteria</taxon>
        <taxon>Hyphomicrobiales</taxon>
        <taxon>Aurantimonadaceae</taxon>
        <taxon>Aureimonas</taxon>
    </lineage>
</organism>
<evidence type="ECO:0000313" key="2">
    <source>
        <dbReference type="EMBL" id="SDO40412.1"/>
    </source>
</evidence>
<proteinExistence type="predicted"/>
<dbReference type="InterPro" id="IPR025375">
    <property type="entry name" value="DUF4365"/>
</dbReference>
<dbReference type="AlphaFoldDB" id="A0A1H0J9Y4"/>
<dbReference type="OrthoDB" id="789223at2"/>
<name>A0A1H0J9Y4_9HYPH</name>
<reference evidence="2 3" key="1">
    <citation type="submission" date="2016-10" db="EMBL/GenBank/DDBJ databases">
        <authorList>
            <person name="de Groot N.N."/>
        </authorList>
    </citation>
    <scope>NUCLEOTIDE SEQUENCE [LARGE SCALE GENOMIC DNA]</scope>
    <source>
        <strain evidence="3">L7-484,KACC 16230,DSM 25025</strain>
    </source>
</reference>
<gene>
    <name evidence="2" type="ORF">SAMN05192530_10674</name>
</gene>
<dbReference type="Proteomes" id="UP000198793">
    <property type="component" value="Unassembled WGS sequence"/>
</dbReference>
<protein>
    <recommendedName>
        <fullName evidence="1">DUF4365 domain-containing protein</fullName>
    </recommendedName>
</protein>
<keyword evidence="3" id="KW-1185">Reference proteome</keyword>
<dbReference type="Pfam" id="PF14280">
    <property type="entry name" value="DUF4365"/>
    <property type="match status" value="1"/>
</dbReference>
<accession>A0A1H0J9Y4</accession>